<sequence length="385" mass="40880">MATPLDSSLSRTVAGRIVVGMSGGVDSAVTAAVLAEQGHDVIGVTLQLYDHGMTVGKKGACCAGQDIYDAARVAEQLGIPHYVLDYESRFRQSVIDDFADTYMAGETPIPCVRCNQTVKFTDLMRVAQDLGADALATGHYVRRIGGPNGAELHRGSDPSRDQSYFLFATTREQLEFLRFPLGLQTKTETRAIAERLGLAVADKPDSQDICFVPEGSYASLVAKLRPGALTPGEIVDLAGNVLGRHDGIINFTVGQRRGLALGGHADRLFVIRLEPDRARVVVGPREALATSLVHLGEMNWLDAAAETAEGRPVLVKLRSAQPPVPARLTATGPDTAELVLEAAAPTGVAPGQAGVIYDGDRVLGGGWIKRNRSAADAQLVAIEHA</sequence>
<dbReference type="HAMAP" id="MF_00144">
    <property type="entry name" value="tRNA_thiouridyl_MnmA"/>
    <property type="match status" value="1"/>
</dbReference>
<feature type="active site" description="Nucleophile" evidence="9">
    <location>
        <position position="114"/>
    </location>
</feature>
<dbReference type="FunFam" id="3.40.50.620:FF:000115">
    <property type="entry name" value="tRNA-specific 2-thiouridylase MnmA"/>
    <property type="match status" value="1"/>
</dbReference>
<dbReference type="EC" id="2.8.1.13" evidence="9"/>
<dbReference type="PANTHER" id="PTHR11933">
    <property type="entry name" value="TRNA 5-METHYLAMINOMETHYL-2-THIOURIDYLATE -METHYLTRANSFERASE"/>
    <property type="match status" value="1"/>
</dbReference>
<keyword evidence="5 9" id="KW-0067">ATP-binding</keyword>
<feature type="binding site" evidence="9">
    <location>
        <position position="46"/>
    </location>
    <ligand>
        <name>ATP</name>
        <dbReference type="ChEBI" id="CHEBI:30616"/>
    </ligand>
</feature>
<feature type="active site" description="Cysteine persulfide intermediate" evidence="9">
    <location>
        <position position="210"/>
    </location>
</feature>
<reference evidence="12" key="1">
    <citation type="journal article" date="2014" name="Int. J. Syst. Evol. Microbiol.">
        <title>Complete genome sequence of Corynebacterium casei LMG S-19264T (=DSM 44701T), isolated from a smear-ripened cheese.</title>
        <authorList>
            <consortium name="US DOE Joint Genome Institute (JGI-PGF)"/>
            <person name="Walter F."/>
            <person name="Albersmeier A."/>
            <person name="Kalinowski J."/>
            <person name="Ruckert C."/>
        </authorList>
    </citation>
    <scope>NUCLEOTIDE SEQUENCE</scope>
    <source>
        <strain evidence="12">CGMCC 1.15725</strain>
    </source>
</reference>
<feature type="domain" description="tRNA-specific 2-thiouridylase MnmA-like central" evidence="11">
    <location>
        <begin position="230"/>
        <end position="283"/>
    </location>
</feature>
<evidence type="ECO:0000256" key="4">
    <source>
        <dbReference type="ARBA" id="ARBA00022741"/>
    </source>
</evidence>
<name>A0A8J2YXJ1_9PROT</name>
<comment type="function">
    <text evidence="9">Catalyzes the 2-thiolation of uridine at the wobble position (U34) of tRNA, leading to the formation of s(2)U34.</text>
</comment>
<comment type="caution">
    <text evidence="9">Lacks conserved residue(s) required for the propagation of feature annotation.</text>
</comment>
<dbReference type="NCBIfam" id="TIGR00420">
    <property type="entry name" value="trmU"/>
    <property type="match status" value="1"/>
</dbReference>
<keyword evidence="6 9" id="KW-0694">RNA-binding</keyword>
<dbReference type="Pfam" id="PF20259">
    <property type="entry name" value="tRNA_Me_trans_M"/>
    <property type="match status" value="1"/>
</dbReference>
<dbReference type="InterPro" id="IPR046884">
    <property type="entry name" value="MnmA-like_central"/>
</dbReference>
<dbReference type="RefSeq" id="WP_189049550.1">
    <property type="nucleotide sequence ID" value="NZ_BMJQ01000011.1"/>
</dbReference>
<comment type="catalytic activity">
    <reaction evidence="8 9">
        <text>S-sulfanyl-L-cysteinyl-[protein] + uridine(34) in tRNA + AH2 + ATP = 2-thiouridine(34) in tRNA + L-cysteinyl-[protein] + A + AMP + diphosphate + H(+)</text>
        <dbReference type="Rhea" id="RHEA:47032"/>
        <dbReference type="Rhea" id="RHEA-COMP:10131"/>
        <dbReference type="Rhea" id="RHEA-COMP:11726"/>
        <dbReference type="Rhea" id="RHEA-COMP:11727"/>
        <dbReference type="Rhea" id="RHEA-COMP:11728"/>
        <dbReference type="ChEBI" id="CHEBI:13193"/>
        <dbReference type="ChEBI" id="CHEBI:15378"/>
        <dbReference type="ChEBI" id="CHEBI:17499"/>
        <dbReference type="ChEBI" id="CHEBI:29950"/>
        <dbReference type="ChEBI" id="CHEBI:30616"/>
        <dbReference type="ChEBI" id="CHEBI:33019"/>
        <dbReference type="ChEBI" id="CHEBI:61963"/>
        <dbReference type="ChEBI" id="CHEBI:65315"/>
        <dbReference type="ChEBI" id="CHEBI:87170"/>
        <dbReference type="ChEBI" id="CHEBI:456215"/>
        <dbReference type="EC" id="2.8.1.13"/>
    </reaction>
</comment>
<dbReference type="NCBIfam" id="NF001138">
    <property type="entry name" value="PRK00143.1"/>
    <property type="match status" value="1"/>
</dbReference>
<evidence type="ECO:0000256" key="6">
    <source>
        <dbReference type="ARBA" id="ARBA00022884"/>
    </source>
</evidence>
<evidence type="ECO:0000256" key="5">
    <source>
        <dbReference type="ARBA" id="ARBA00022840"/>
    </source>
</evidence>
<feature type="binding site" evidence="9">
    <location>
        <begin position="20"/>
        <end position="27"/>
    </location>
    <ligand>
        <name>ATP</name>
        <dbReference type="ChEBI" id="CHEBI:30616"/>
    </ligand>
</feature>
<evidence type="ECO:0000256" key="9">
    <source>
        <dbReference type="HAMAP-Rule" id="MF_00144"/>
    </source>
</evidence>
<feature type="site" description="Interaction with tRNA" evidence="9">
    <location>
        <position position="139"/>
    </location>
</feature>
<keyword evidence="4 9" id="KW-0547">Nucleotide-binding</keyword>
<evidence type="ECO:0000256" key="8">
    <source>
        <dbReference type="ARBA" id="ARBA00051542"/>
    </source>
</evidence>
<keyword evidence="2 9" id="KW-0808">Transferase</keyword>
<keyword evidence="7" id="KW-1015">Disulfide bond</keyword>
<keyword evidence="1 9" id="KW-0820">tRNA-binding</keyword>
<dbReference type="CDD" id="cd01998">
    <property type="entry name" value="MnmA_TRMU-like"/>
    <property type="match status" value="1"/>
</dbReference>
<evidence type="ECO:0000313" key="13">
    <source>
        <dbReference type="Proteomes" id="UP000646365"/>
    </source>
</evidence>
<keyword evidence="3 9" id="KW-0819">tRNA processing</keyword>
<dbReference type="EMBL" id="BMJQ01000011">
    <property type="protein sequence ID" value="GGF32102.1"/>
    <property type="molecule type" value="Genomic_DNA"/>
</dbReference>
<evidence type="ECO:0000259" key="10">
    <source>
        <dbReference type="Pfam" id="PF20258"/>
    </source>
</evidence>
<evidence type="ECO:0000313" key="12">
    <source>
        <dbReference type="EMBL" id="GGF32102.1"/>
    </source>
</evidence>
<feature type="region of interest" description="Interaction with tRNA" evidence="9">
    <location>
        <begin position="160"/>
        <end position="162"/>
    </location>
</feature>
<accession>A0A8J2YXJ1</accession>
<dbReference type="Pfam" id="PF20258">
    <property type="entry name" value="tRNA_Me_trans_C"/>
    <property type="match status" value="1"/>
</dbReference>
<dbReference type="InterPro" id="IPR014729">
    <property type="entry name" value="Rossmann-like_a/b/a_fold"/>
</dbReference>
<dbReference type="AlphaFoldDB" id="A0A8J2YXJ1"/>
<organism evidence="12 13">
    <name type="scientific">Aliidongia dinghuensis</name>
    <dbReference type="NCBI Taxonomy" id="1867774"/>
    <lineage>
        <taxon>Bacteria</taxon>
        <taxon>Pseudomonadati</taxon>
        <taxon>Pseudomonadota</taxon>
        <taxon>Alphaproteobacteria</taxon>
        <taxon>Rhodospirillales</taxon>
        <taxon>Dongiaceae</taxon>
        <taxon>Aliidongia</taxon>
    </lineage>
</organism>
<dbReference type="Gene3D" id="2.30.30.280">
    <property type="entry name" value="Adenine nucleotide alpha hydrolases-like domains"/>
    <property type="match status" value="1"/>
</dbReference>
<comment type="caution">
    <text evidence="12">The sequence shown here is derived from an EMBL/GenBank/DDBJ whole genome shotgun (WGS) entry which is preliminary data.</text>
</comment>
<dbReference type="GO" id="GO:0002143">
    <property type="term" value="P:tRNA wobble position uridine thiolation"/>
    <property type="evidence" value="ECO:0007669"/>
    <property type="project" value="TreeGrafter"/>
</dbReference>
<comment type="similarity">
    <text evidence="9">Belongs to the MnmA/TRMU family.</text>
</comment>
<reference evidence="12" key="2">
    <citation type="submission" date="2020-09" db="EMBL/GenBank/DDBJ databases">
        <authorList>
            <person name="Sun Q."/>
            <person name="Zhou Y."/>
        </authorList>
    </citation>
    <scope>NUCLEOTIDE SEQUENCE</scope>
    <source>
        <strain evidence="12">CGMCC 1.15725</strain>
    </source>
</reference>
<dbReference type="Proteomes" id="UP000646365">
    <property type="component" value="Unassembled WGS sequence"/>
</dbReference>
<dbReference type="GO" id="GO:0005524">
    <property type="term" value="F:ATP binding"/>
    <property type="evidence" value="ECO:0007669"/>
    <property type="project" value="UniProtKB-KW"/>
</dbReference>
<gene>
    <name evidence="9 12" type="primary">mnmA</name>
    <name evidence="12" type="ORF">GCM10011611_42790</name>
</gene>
<comment type="subcellular location">
    <subcellularLocation>
        <location evidence="9">Cytoplasm</location>
    </subcellularLocation>
</comment>
<dbReference type="InterPro" id="IPR004506">
    <property type="entry name" value="MnmA-like"/>
</dbReference>
<dbReference type="Gene3D" id="3.40.50.620">
    <property type="entry name" value="HUPs"/>
    <property type="match status" value="1"/>
</dbReference>
<feature type="domain" description="tRNA-specific 2-thiouridylase MnmA-like C-terminal" evidence="10">
    <location>
        <begin position="295"/>
        <end position="368"/>
    </location>
</feature>
<protein>
    <recommendedName>
        <fullName evidence="9">tRNA-specific 2-thiouridylase MnmA</fullName>
        <ecNumber evidence="9">2.8.1.13</ecNumber>
    </recommendedName>
</protein>
<dbReference type="GO" id="GO:0005737">
    <property type="term" value="C:cytoplasm"/>
    <property type="evidence" value="ECO:0007669"/>
    <property type="project" value="UniProtKB-SubCell"/>
</dbReference>
<evidence type="ECO:0000256" key="1">
    <source>
        <dbReference type="ARBA" id="ARBA00022555"/>
    </source>
</evidence>
<dbReference type="Pfam" id="PF03054">
    <property type="entry name" value="tRNA_Me_trans"/>
    <property type="match status" value="1"/>
</dbReference>
<proteinExistence type="inferred from homology"/>
<keyword evidence="9" id="KW-0963">Cytoplasm</keyword>
<dbReference type="PANTHER" id="PTHR11933:SF5">
    <property type="entry name" value="MITOCHONDRIAL TRNA-SPECIFIC 2-THIOURIDYLASE 1"/>
    <property type="match status" value="1"/>
</dbReference>
<dbReference type="Gene3D" id="2.40.30.10">
    <property type="entry name" value="Translation factors"/>
    <property type="match status" value="1"/>
</dbReference>
<evidence type="ECO:0000256" key="3">
    <source>
        <dbReference type="ARBA" id="ARBA00022694"/>
    </source>
</evidence>
<dbReference type="GO" id="GO:0103016">
    <property type="term" value="F:tRNA-uridine 2-sulfurtransferase activity"/>
    <property type="evidence" value="ECO:0007669"/>
    <property type="project" value="UniProtKB-EC"/>
</dbReference>
<feature type="binding site" evidence="9">
    <location>
        <position position="138"/>
    </location>
    <ligand>
        <name>ATP</name>
        <dbReference type="ChEBI" id="CHEBI:30616"/>
    </ligand>
</feature>
<dbReference type="InterPro" id="IPR046885">
    <property type="entry name" value="MnmA-like_C"/>
</dbReference>
<evidence type="ECO:0000256" key="2">
    <source>
        <dbReference type="ARBA" id="ARBA00022679"/>
    </source>
</evidence>
<feature type="site" description="Interaction with tRNA" evidence="9">
    <location>
        <position position="352"/>
    </location>
</feature>
<evidence type="ECO:0000259" key="11">
    <source>
        <dbReference type="Pfam" id="PF20259"/>
    </source>
</evidence>
<keyword evidence="13" id="KW-1185">Reference proteome</keyword>
<dbReference type="SUPFAM" id="SSF52402">
    <property type="entry name" value="Adenine nucleotide alpha hydrolases-like"/>
    <property type="match status" value="1"/>
</dbReference>
<dbReference type="InterPro" id="IPR023382">
    <property type="entry name" value="MnmA-like_central_sf"/>
</dbReference>
<dbReference type="GO" id="GO:0000049">
    <property type="term" value="F:tRNA binding"/>
    <property type="evidence" value="ECO:0007669"/>
    <property type="project" value="UniProtKB-KW"/>
</dbReference>
<evidence type="ECO:0000256" key="7">
    <source>
        <dbReference type="ARBA" id="ARBA00023157"/>
    </source>
</evidence>